<dbReference type="AlphaFoldDB" id="A0A2P1P987"/>
<organism evidence="1 2">
    <name type="scientific">Candidatus Phycorickettsia trachydisci</name>
    <dbReference type="NCBI Taxonomy" id="2115978"/>
    <lineage>
        <taxon>Bacteria</taxon>
        <taxon>Pseudomonadati</taxon>
        <taxon>Pseudomonadota</taxon>
        <taxon>Alphaproteobacteria</taxon>
        <taxon>Rickettsiales</taxon>
        <taxon>Rickettsiaceae</taxon>
        <taxon>Candidatus Phycorickettsia</taxon>
    </lineage>
</organism>
<dbReference type="Proteomes" id="UP000241762">
    <property type="component" value="Chromosome"/>
</dbReference>
<dbReference type="RefSeq" id="WP_106874675.1">
    <property type="nucleotide sequence ID" value="NZ_CP027845.1"/>
</dbReference>
<gene>
    <name evidence="1" type="ORF">phytr_9010</name>
</gene>
<name>A0A2P1P987_9RICK</name>
<evidence type="ECO:0000313" key="2">
    <source>
        <dbReference type="Proteomes" id="UP000241762"/>
    </source>
</evidence>
<proteinExistence type="predicted"/>
<dbReference type="KEGG" id="ptc:phytr_9010"/>
<reference evidence="1 2" key="1">
    <citation type="submission" date="2018-03" db="EMBL/GenBank/DDBJ databases">
        <title>A gene transfer event suggests a long-term partnership between eustigmatophyte algae and a novel lineage of endosymbiotic bacteria.</title>
        <authorList>
            <person name="Yurchenko T."/>
            <person name="Sevcikova T."/>
            <person name="Pribyl P."/>
            <person name="El Karkouri K."/>
            <person name="Klimes V."/>
            <person name="Amaral R."/>
            <person name="Zbrankova V."/>
            <person name="Kim E."/>
            <person name="Raoult D."/>
            <person name="Santos L.M.A."/>
            <person name="Elias M."/>
        </authorList>
    </citation>
    <scope>NUCLEOTIDE SEQUENCE [LARGE SCALE GENOMIC DNA]</scope>
    <source>
        <strain evidence="1">CCALA 838</strain>
    </source>
</reference>
<dbReference type="EMBL" id="CP027845">
    <property type="protein sequence ID" value="AVP87831.1"/>
    <property type="molecule type" value="Genomic_DNA"/>
</dbReference>
<keyword evidence="2" id="KW-1185">Reference proteome</keyword>
<sequence length="359" mass="41314">MFSCFQSQEERQAKLLARSIKKAYETKKCWNNPLKARELAYELAKDPNISTKYVPVRDVIKIFQNGDLNLAVHLFDGNRKDPIIHRAKNLISVMFSICNGEDENFYHVADTMNWLKILMLLTVVKLIHINSGIIAAKNYLYQEIGVSDNINDKDLVEIPKIMKFIAISELESTVDVKAILPYFLKIFKPISTNPCDHISFNVDELAQRFPIDIIKDSSDNLSVYKTLGINERVDPALMEIAFKNRVELTAQTHEIDNNISHSQIRNPDDLFEGDLKYYLAFKKVWKLRAEGFRLDSIVEQVCKEEGILTEKSIKLAYLMHRQSSVIPEIEGGNEQIDEFDDTMGYRSYLGDNHIVEICN</sequence>
<protein>
    <submittedName>
        <fullName evidence="1">Uncharacterized protein</fullName>
    </submittedName>
</protein>
<accession>A0A2P1P987</accession>
<evidence type="ECO:0000313" key="1">
    <source>
        <dbReference type="EMBL" id="AVP87831.1"/>
    </source>
</evidence>